<keyword evidence="3" id="KW-1185">Reference proteome</keyword>
<keyword evidence="2" id="KW-0378">Hydrolase</keyword>
<dbReference type="InterPro" id="IPR002925">
    <property type="entry name" value="Dienelactn_hydro"/>
</dbReference>
<sequence>MNDTVIIEPTRSTVACGQDELPVLEISLGRTPRGLVLVLCERSDLDREAPRIMNRLALHGYCSLAAEVDQPNGEYAQRLSEVAVERDWAPDQIGMVGLGDGGLACLAAAASIRIGAAVSLSPTVELGIAGAGSPFEEVAEVVTPWLGLLGEADPGVSPTEINALRARLYDRSDVHTQVVTYPGVGRDFPLRGDDGLSYAACYDGWQRTVEWLELRVAPRLTPLAEQWRRRRAAMSG</sequence>
<organism evidence="2 3">
    <name type="scientific">Haloechinothrix salitolerans</name>
    <dbReference type="NCBI Taxonomy" id="926830"/>
    <lineage>
        <taxon>Bacteria</taxon>
        <taxon>Bacillati</taxon>
        <taxon>Actinomycetota</taxon>
        <taxon>Actinomycetes</taxon>
        <taxon>Pseudonocardiales</taxon>
        <taxon>Pseudonocardiaceae</taxon>
        <taxon>Haloechinothrix</taxon>
    </lineage>
</organism>
<dbReference type="Proteomes" id="UP001596337">
    <property type="component" value="Unassembled WGS sequence"/>
</dbReference>
<dbReference type="Gene3D" id="3.40.50.1820">
    <property type="entry name" value="alpha/beta hydrolase"/>
    <property type="match status" value="1"/>
</dbReference>
<dbReference type="InterPro" id="IPR029058">
    <property type="entry name" value="AB_hydrolase_fold"/>
</dbReference>
<dbReference type="Pfam" id="PF01738">
    <property type="entry name" value="DLH"/>
    <property type="match status" value="1"/>
</dbReference>
<comment type="caution">
    <text evidence="2">The sequence shown here is derived from an EMBL/GenBank/DDBJ whole genome shotgun (WGS) entry which is preliminary data.</text>
</comment>
<accession>A0ABW2BVH5</accession>
<reference evidence="3" key="1">
    <citation type="journal article" date="2019" name="Int. J. Syst. Evol. Microbiol.">
        <title>The Global Catalogue of Microorganisms (GCM) 10K type strain sequencing project: providing services to taxonomists for standard genome sequencing and annotation.</title>
        <authorList>
            <consortium name="The Broad Institute Genomics Platform"/>
            <consortium name="The Broad Institute Genome Sequencing Center for Infectious Disease"/>
            <person name="Wu L."/>
            <person name="Ma J."/>
        </authorList>
    </citation>
    <scope>NUCLEOTIDE SEQUENCE [LARGE SCALE GENOMIC DNA]</scope>
    <source>
        <strain evidence="3">KCTC 32255</strain>
    </source>
</reference>
<dbReference type="EMBL" id="JBHSXX010000001">
    <property type="protein sequence ID" value="MFC6867057.1"/>
    <property type="molecule type" value="Genomic_DNA"/>
</dbReference>
<dbReference type="EC" id="3.1.-.-" evidence="2"/>
<dbReference type="GO" id="GO:0016787">
    <property type="term" value="F:hydrolase activity"/>
    <property type="evidence" value="ECO:0007669"/>
    <property type="project" value="UniProtKB-KW"/>
</dbReference>
<name>A0ABW2BVH5_9PSEU</name>
<evidence type="ECO:0000259" key="1">
    <source>
        <dbReference type="Pfam" id="PF01738"/>
    </source>
</evidence>
<dbReference type="RefSeq" id="WP_345401469.1">
    <property type="nucleotide sequence ID" value="NZ_BAABLA010000105.1"/>
</dbReference>
<feature type="domain" description="Dienelactone hydrolase" evidence="1">
    <location>
        <begin position="85"/>
        <end position="213"/>
    </location>
</feature>
<evidence type="ECO:0000313" key="3">
    <source>
        <dbReference type="Proteomes" id="UP001596337"/>
    </source>
</evidence>
<gene>
    <name evidence="2" type="ORF">ACFQGD_07850</name>
</gene>
<proteinExistence type="predicted"/>
<dbReference type="SUPFAM" id="SSF53474">
    <property type="entry name" value="alpha/beta-Hydrolases"/>
    <property type="match status" value="1"/>
</dbReference>
<protein>
    <submittedName>
        <fullName evidence="2">Dienelactone hydrolase family protein</fullName>
        <ecNumber evidence="2">3.1.-.-</ecNumber>
    </submittedName>
</protein>
<evidence type="ECO:0000313" key="2">
    <source>
        <dbReference type="EMBL" id="MFC6867057.1"/>
    </source>
</evidence>